<dbReference type="PROSITE" id="PS00411">
    <property type="entry name" value="KINESIN_MOTOR_1"/>
    <property type="match status" value="1"/>
</dbReference>
<dbReference type="AlphaFoldDB" id="A0AAN7V899"/>
<comment type="caution">
    <text evidence="9">The sequence shown here is derived from an EMBL/GenBank/DDBJ whole genome shotgun (WGS) entry which is preliminary data.</text>
</comment>
<dbReference type="GO" id="GO:0007018">
    <property type="term" value="P:microtubule-based movement"/>
    <property type="evidence" value="ECO:0007669"/>
    <property type="project" value="InterPro"/>
</dbReference>
<dbReference type="InterPro" id="IPR027417">
    <property type="entry name" value="P-loop_NTPase"/>
</dbReference>
<feature type="domain" description="Kinesin motor" evidence="8">
    <location>
        <begin position="1"/>
        <end position="336"/>
    </location>
</feature>
<sequence length="773" mass="89015">MSQYRQFRSDDDKSKRLGHVTKLYLRNQVEYLFIYTLIINHLFLITNRFEHIFDDRTSQEGLFNILAKPIINRVLEGYNGTIFAYGQTGSGKTYTMTGSSEYYEERGIVPRSIEEIFNCTKQASISINREQYSIYVSYLEIYNEIGYDLLDSKRQISSLNDFVDEVEMATRSTTTTHNIKHHKVNSEEEAMMLLLVGDSNRITVETTRNMFSSRSHCIFTITISFKNTLNGKIRRSKLNLIDLAGSERVSKSKLSGTTLKEAKHINLSLHYLQHVILALYKKRKYVPFRNSMLTYLLKDSLSGHSVTVLLANLDVKMSNIEETIATCNFSQKVGNVIIETKVNKEIDPQEEIGHLNDLIRELRLQLSNTSKFKQNGAISKEEKENCKILVSNYLLNPKEELSLESMGMRAIRFCFKLLKQVAKEYEADKLTLQTKEKDNRDAIKQYSQIVQEQEKEIVRLKSVTTSSAGNIATLTSRFSKENISNSLKNATEIEFHNESIEKIYEEAANLTSLIERCQKNILNDRKSALMTNSQQIKENLVSHQELYRKSLAKLQHLKNKSDNLKIGLKRETEKVMSSFQKFHDHIEWNHFMVENQASILTSRSYSDKSSTSPIFNEAEESKKEICDYGNTKLCNYRKGNVTQKPNCSKVFKERDLNVAPFCNNTICSTAADINSSVSTQFSNRRYHFSIADDELECAHEISSSSSVHNYTGHWNTPEREDNKENESNNNVLYSNDPPEFVEFMSKIALTGDPVVDEEIVRFYRTKFLFAANI</sequence>
<dbReference type="CDD" id="cd00106">
    <property type="entry name" value="KISc"/>
    <property type="match status" value="1"/>
</dbReference>
<dbReference type="GO" id="GO:0005874">
    <property type="term" value="C:microtubule"/>
    <property type="evidence" value="ECO:0007669"/>
    <property type="project" value="UniProtKB-KW"/>
</dbReference>
<evidence type="ECO:0000256" key="3">
    <source>
        <dbReference type="ARBA" id="ARBA00022840"/>
    </source>
</evidence>
<dbReference type="PROSITE" id="PS50067">
    <property type="entry name" value="KINESIN_MOTOR_2"/>
    <property type="match status" value="1"/>
</dbReference>
<dbReference type="PANTHER" id="PTHR47968">
    <property type="entry name" value="CENTROMERE PROTEIN E"/>
    <property type="match status" value="1"/>
</dbReference>
<gene>
    <name evidence="9" type="ORF">RI129_007570</name>
</gene>
<dbReference type="InterPro" id="IPR001752">
    <property type="entry name" value="Kinesin_motor_dom"/>
</dbReference>
<keyword evidence="4" id="KW-0206">Cytoskeleton</keyword>
<evidence type="ECO:0000256" key="2">
    <source>
        <dbReference type="ARBA" id="ARBA00022741"/>
    </source>
</evidence>
<dbReference type="EMBL" id="JAVRBK010000005">
    <property type="protein sequence ID" value="KAK5643725.1"/>
    <property type="molecule type" value="Genomic_DNA"/>
</dbReference>
<dbReference type="GO" id="GO:0003777">
    <property type="term" value="F:microtubule motor activity"/>
    <property type="evidence" value="ECO:0007669"/>
    <property type="project" value="InterPro"/>
</dbReference>
<comment type="subcellular location">
    <subcellularLocation>
        <location evidence="1">Cytoplasm</location>
        <location evidence="1">Cytoskeleton</location>
    </subcellularLocation>
</comment>
<dbReference type="InterPro" id="IPR019821">
    <property type="entry name" value="Kinesin_motor_CS"/>
</dbReference>
<evidence type="ECO:0000256" key="7">
    <source>
        <dbReference type="SAM" id="MobiDB-lite"/>
    </source>
</evidence>
<dbReference type="SUPFAM" id="SSF52540">
    <property type="entry name" value="P-loop containing nucleoside triphosphate hydrolases"/>
    <property type="match status" value="1"/>
</dbReference>
<dbReference type="SMART" id="SM00129">
    <property type="entry name" value="KISc"/>
    <property type="match status" value="1"/>
</dbReference>
<feature type="compositionally biased region" description="Basic and acidic residues" evidence="7">
    <location>
        <begin position="716"/>
        <end position="726"/>
    </location>
</feature>
<organism evidence="9 10">
    <name type="scientific">Pyrocoelia pectoralis</name>
    <dbReference type="NCBI Taxonomy" id="417401"/>
    <lineage>
        <taxon>Eukaryota</taxon>
        <taxon>Metazoa</taxon>
        <taxon>Ecdysozoa</taxon>
        <taxon>Arthropoda</taxon>
        <taxon>Hexapoda</taxon>
        <taxon>Insecta</taxon>
        <taxon>Pterygota</taxon>
        <taxon>Neoptera</taxon>
        <taxon>Endopterygota</taxon>
        <taxon>Coleoptera</taxon>
        <taxon>Polyphaga</taxon>
        <taxon>Elateriformia</taxon>
        <taxon>Elateroidea</taxon>
        <taxon>Lampyridae</taxon>
        <taxon>Lampyrinae</taxon>
        <taxon>Pyrocoelia</taxon>
    </lineage>
</organism>
<keyword evidence="2 5" id="KW-0547">Nucleotide-binding</keyword>
<evidence type="ECO:0000313" key="9">
    <source>
        <dbReference type="EMBL" id="KAK5643725.1"/>
    </source>
</evidence>
<feature type="binding site" evidence="5">
    <location>
        <begin position="86"/>
        <end position="93"/>
    </location>
    <ligand>
        <name>ATP</name>
        <dbReference type="ChEBI" id="CHEBI:30616"/>
    </ligand>
</feature>
<evidence type="ECO:0000259" key="8">
    <source>
        <dbReference type="PROSITE" id="PS50067"/>
    </source>
</evidence>
<keyword evidence="3 5" id="KW-0067">ATP-binding</keyword>
<dbReference type="InterPro" id="IPR027640">
    <property type="entry name" value="Kinesin-like_fam"/>
</dbReference>
<dbReference type="PRINTS" id="PR00380">
    <property type="entry name" value="KINESINHEAVY"/>
</dbReference>
<evidence type="ECO:0000256" key="4">
    <source>
        <dbReference type="ARBA" id="ARBA00023212"/>
    </source>
</evidence>
<dbReference type="Gene3D" id="3.40.850.10">
    <property type="entry name" value="Kinesin motor domain"/>
    <property type="match status" value="1"/>
</dbReference>
<reference evidence="9 10" key="1">
    <citation type="journal article" date="2024" name="Insects">
        <title>An Improved Chromosome-Level Genome Assembly of the Firefly Pyrocoelia pectoralis.</title>
        <authorList>
            <person name="Fu X."/>
            <person name="Meyer-Rochow V.B."/>
            <person name="Ballantyne L."/>
            <person name="Zhu X."/>
        </authorList>
    </citation>
    <scope>NUCLEOTIDE SEQUENCE [LARGE SCALE GENOMIC DNA]</scope>
    <source>
        <strain evidence="9">XCY_ONT2</strain>
    </source>
</reference>
<dbReference type="GO" id="GO:0005524">
    <property type="term" value="F:ATP binding"/>
    <property type="evidence" value="ECO:0007669"/>
    <property type="project" value="UniProtKB-UniRule"/>
</dbReference>
<evidence type="ECO:0000256" key="5">
    <source>
        <dbReference type="PROSITE-ProRule" id="PRU00283"/>
    </source>
</evidence>
<keyword evidence="4" id="KW-0963">Cytoplasm</keyword>
<keyword evidence="10" id="KW-1185">Reference proteome</keyword>
<dbReference type="Pfam" id="PF00225">
    <property type="entry name" value="Kinesin"/>
    <property type="match status" value="1"/>
</dbReference>
<evidence type="ECO:0000313" key="10">
    <source>
        <dbReference type="Proteomes" id="UP001329430"/>
    </source>
</evidence>
<comment type="similarity">
    <text evidence="5 6">Belongs to the TRAFAC class myosin-kinesin ATPase superfamily. Kinesin family.</text>
</comment>
<protein>
    <recommendedName>
        <fullName evidence="6">Kinesin-like protein</fullName>
    </recommendedName>
</protein>
<evidence type="ECO:0000256" key="1">
    <source>
        <dbReference type="ARBA" id="ARBA00004245"/>
    </source>
</evidence>
<accession>A0AAN7V899</accession>
<proteinExistence type="inferred from homology"/>
<dbReference type="PANTHER" id="PTHR47968:SF67">
    <property type="entry name" value="KINESIN MOTOR DOMAIN-CONTAINING PROTEIN"/>
    <property type="match status" value="1"/>
</dbReference>
<dbReference type="Proteomes" id="UP001329430">
    <property type="component" value="Chromosome 5"/>
</dbReference>
<keyword evidence="6" id="KW-0493">Microtubule</keyword>
<name>A0AAN7V899_9COLE</name>
<dbReference type="GO" id="GO:0008017">
    <property type="term" value="F:microtubule binding"/>
    <property type="evidence" value="ECO:0007669"/>
    <property type="project" value="InterPro"/>
</dbReference>
<dbReference type="InterPro" id="IPR036961">
    <property type="entry name" value="Kinesin_motor_dom_sf"/>
</dbReference>
<keyword evidence="5 6" id="KW-0505">Motor protein</keyword>
<feature type="region of interest" description="Disordered" evidence="7">
    <location>
        <begin position="706"/>
        <end position="731"/>
    </location>
</feature>
<evidence type="ECO:0000256" key="6">
    <source>
        <dbReference type="RuleBase" id="RU000394"/>
    </source>
</evidence>